<dbReference type="InParanoid" id="A0A369K4P4"/>
<dbReference type="SUPFAM" id="SSF54506">
    <property type="entry name" value="Diaminopimelate epimerase-like"/>
    <property type="match status" value="1"/>
</dbReference>
<evidence type="ECO:0008006" key="5">
    <source>
        <dbReference type="Google" id="ProtNLM"/>
    </source>
</evidence>
<organism evidence="3 4">
    <name type="scientific">Hypsizygus marmoreus</name>
    <name type="common">White beech mushroom</name>
    <name type="synonym">Agaricus marmoreus</name>
    <dbReference type="NCBI Taxonomy" id="39966"/>
    <lineage>
        <taxon>Eukaryota</taxon>
        <taxon>Fungi</taxon>
        <taxon>Dikarya</taxon>
        <taxon>Basidiomycota</taxon>
        <taxon>Agaricomycotina</taxon>
        <taxon>Agaricomycetes</taxon>
        <taxon>Agaricomycetidae</taxon>
        <taxon>Agaricales</taxon>
        <taxon>Tricholomatineae</taxon>
        <taxon>Lyophyllaceae</taxon>
        <taxon>Hypsizygus</taxon>
    </lineage>
</organism>
<evidence type="ECO:0000256" key="2">
    <source>
        <dbReference type="ARBA" id="ARBA00023235"/>
    </source>
</evidence>
<dbReference type="AlphaFoldDB" id="A0A369K4P4"/>
<proteinExistence type="inferred from homology"/>
<gene>
    <name evidence="3" type="ORF">Hypma_015945</name>
</gene>
<dbReference type="PIRSF" id="PIRSF016184">
    <property type="entry name" value="PhzC_PhzF"/>
    <property type="match status" value="1"/>
</dbReference>
<protein>
    <recommendedName>
        <fullName evidence="5">Diaminopimelate epimerase-like protein</fullName>
    </recommendedName>
</protein>
<dbReference type="EMBL" id="LUEZ02000010">
    <property type="protein sequence ID" value="RDB28542.1"/>
    <property type="molecule type" value="Genomic_DNA"/>
</dbReference>
<dbReference type="Proteomes" id="UP000076154">
    <property type="component" value="Unassembled WGS sequence"/>
</dbReference>
<accession>A0A369K4P4</accession>
<dbReference type="InterPro" id="IPR003719">
    <property type="entry name" value="Phenazine_PhzF-like"/>
</dbReference>
<comment type="similarity">
    <text evidence="1">Belongs to the PhzF family.</text>
</comment>
<sequence length="297" mass="32671">MSATAPFSLLTAFSTRVEGGNPAAVVFIDLSLPIETFKTIARNFNQPITAFLSSSPIPSNDPKTVAFHVRWFTPNRQEIDLCGHGTIAAAKAVFEREDLVSKETEIIEFHTLTRGIMTARKCDGGFIEIQLPAGDLIEILGDENDEIRKVLARTFGKEVSINYIGAGREGFEDYLMVEIDKKENLKDLPVDGDALRDAGFSTNIFTTASLNGEERFISRMFAPGFVPGDEDHVCGSAHCLMTPYWSRKLGIASQEEIVARQVSPRGGDLKLVWSSDEKVVRLRGQLAVLATGEVRFA</sequence>
<dbReference type="GO" id="GO:0016853">
    <property type="term" value="F:isomerase activity"/>
    <property type="evidence" value="ECO:0007669"/>
    <property type="project" value="UniProtKB-KW"/>
</dbReference>
<evidence type="ECO:0000313" key="3">
    <source>
        <dbReference type="EMBL" id="RDB28542.1"/>
    </source>
</evidence>
<evidence type="ECO:0000313" key="4">
    <source>
        <dbReference type="Proteomes" id="UP000076154"/>
    </source>
</evidence>
<reference evidence="3" key="1">
    <citation type="submission" date="2018-04" db="EMBL/GenBank/DDBJ databases">
        <title>Whole genome sequencing of Hypsizygus marmoreus.</title>
        <authorList>
            <person name="Choi I.-G."/>
            <person name="Min B."/>
            <person name="Kim J.-G."/>
            <person name="Kim S."/>
            <person name="Oh Y.-L."/>
            <person name="Kong W.-S."/>
            <person name="Park H."/>
            <person name="Jeong J."/>
            <person name="Song E.-S."/>
        </authorList>
    </citation>
    <scope>NUCLEOTIDE SEQUENCE [LARGE SCALE GENOMIC DNA]</scope>
    <source>
        <strain evidence="3">51987-8</strain>
    </source>
</reference>
<evidence type="ECO:0000256" key="1">
    <source>
        <dbReference type="ARBA" id="ARBA00008270"/>
    </source>
</evidence>
<keyword evidence="2" id="KW-0413">Isomerase</keyword>
<dbReference type="Pfam" id="PF02567">
    <property type="entry name" value="PhzC-PhzF"/>
    <property type="match status" value="1"/>
</dbReference>
<keyword evidence="4" id="KW-1185">Reference proteome</keyword>
<comment type="caution">
    <text evidence="3">The sequence shown here is derived from an EMBL/GenBank/DDBJ whole genome shotgun (WGS) entry which is preliminary data.</text>
</comment>
<dbReference type="OrthoDB" id="75169at2759"/>
<dbReference type="Gene3D" id="3.10.310.10">
    <property type="entry name" value="Diaminopimelate Epimerase, Chain A, domain 1"/>
    <property type="match status" value="2"/>
</dbReference>
<dbReference type="PANTHER" id="PTHR13774">
    <property type="entry name" value="PHENAZINE BIOSYNTHESIS PROTEIN"/>
    <property type="match status" value="1"/>
</dbReference>
<dbReference type="PANTHER" id="PTHR13774:SF17">
    <property type="entry name" value="PHENAZINE BIOSYNTHESIS-LIKE DOMAIN-CONTAINING PROTEIN"/>
    <property type="match status" value="1"/>
</dbReference>
<name>A0A369K4P4_HYPMA</name>
<dbReference type="GO" id="GO:0005737">
    <property type="term" value="C:cytoplasm"/>
    <property type="evidence" value="ECO:0007669"/>
    <property type="project" value="TreeGrafter"/>
</dbReference>